<protein>
    <submittedName>
        <fullName evidence="5">Pantetheinase</fullName>
    </submittedName>
</protein>
<name>A0A1W0WLG0_HYPEX</name>
<comment type="caution">
    <text evidence="5">The sequence shown here is derived from an EMBL/GenBank/DDBJ whole genome shotgun (WGS) entry which is preliminary data.</text>
</comment>
<dbReference type="OrthoDB" id="10250282at2759"/>
<dbReference type="PANTHER" id="PTHR10609:SF27">
    <property type="entry name" value="CN HYDROLASE DOMAIN-CONTAINING PROTEIN-RELATED"/>
    <property type="match status" value="1"/>
</dbReference>
<dbReference type="AlphaFoldDB" id="A0A1W0WLG0"/>
<feature type="signal peptide" evidence="3">
    <location>
        <begin position="1"/>
        <end position="24"/>
    </location>
</feature>
<dbReference type="Gene3D" id="3.60.110.10">
    <property type="entry name" value="Carbon-nitrogen hydrolase"/>
    <property type="match status" value="1"/>
</dbReference>
<dbReference type="EMBL" id="MTYJ01000079">
    <property type="protein sequence ID" value="OQV16046.1"/>
    <property type="molecule type" value="Genomic_DNA"/>
</dbReference>
<dbReference type="Proteomes" id="UP000192578">
    <property type="component" value="Unassembled WGS sequence"/>
</dbReference>
<evidence type="ECO:0000256" key="2">
    <source>
        <dbReference type="ARBA" id="ARBA00022801"/>
    </source>
</evidence>
<dbReference type="InterPro" id="IPR043957">
    <property type="entry name" value="Vanin_C"/>
</dbReference>
<dbReference type="PANTHER" id="PTHR10609">
    <property type="entry name" value="BIOTINIDASE-RELATED"/>
    <property type="match status" value="1"/>
</dbReference>
<dbReference type="SUPFAM" id="SSF56317">
    <property type="entry name" value="Carbon-nitrogen hydrolase"/>
    <property type="match status" value="1"/>
</dbReference>
<dbReference type="Pfam" id="PF19018">
    <property type="entry name" value="Vanin_C"/>
    <property type="match status" value="1"/>
</dbReference>
<keyword evidence="3" id="KW-0732">Signal</keyword>
<keyword evidence="6" id="KW-1185">Reference proteome</keyword>
<evidence type="ECO:0000313" key="5">
    <source>
        <dbReference type="EMBL" id="OQV16046.1"/>
    </source>
</evidence>
<dbReference type="InterPro" id="IPR040154">
    <property type="entry name" value="Biotinidase/VNN"/>
</dbReference>
<organism evidence="5 6">
    <name type="scientific">Hypsibius exemplaris</name>
    <name type="common">Freshwater tardigrade</name>
    <dbReference type="NCBI Taxonomy" id="2072580"/>
    <lineage>
        <taxon>Eukaryota</taxon>
        <taxon>Metazoa</taxon>
        <taxon>Ecdysozoa</taxon>
        <taxon>Tardigrada</taxon>
        <taxon>Eutardigrada</taxon>
        <taxon>Parachela</taxon>
        <taxon>Hypsibioidea</taxon>
        <taxon>Hypsibiidae</taxon>
        <taxon>Hypsibius</taxon>
    </lineage>
</organism>
<keyword evidence="2" id="KW-0378">Hydrolase</keyword>
<evidence type="ECO:0000313" key="6">
    <source>
        <dbReference type="Proteomes" id="UP000192578"/>
    </source>
</evidence>
<dbReference type="PROSITE" id="PS50263">
    <property type="entry name" value="CN_HYDROLASE"/>
    <property type="match status" value="1"/>
</dbReference>
<proteinExistence type="inferred from homology"/>
<reference evidence="6" key="1">
    <citation type="submission" date="2017-01" db="EMBL/GenBank/DDBJ databases">
        <title>Comparative genomics of anhydrobiosis in the tardigrade Hypsibius dujardini.</title>
        <authorList>
            <person name="Yoshida Y."/>
            <person name="Koutsovoulos G."/>
            <person name="Laetsch D."/>
            <person name="Stevens L."/>
            <person name="Kumar S."/>
            <person name="Horikawa D."/>
            <person name="Ishino K."/>
            <person name="Komine S."/>
            <person name="Tomita M."/>
            <person name="Blaxter M."/>
            <person name="Arakawa K."/>
        </authorList>
    </citation>
    <scope>NUCLEOTIDE SEQUENCE [LARGE SCALE GENOMIC DNA]</scope>
    <source>
        <strain evidence="6">Z151</strain>
    </source>
</reference>
<dbReference type="Pfam" id="PF00795">
    <property type="entry name" value="CN_hydrolase"/>
    <property type="match status" value="1"/>
</dbReference>
<dbReference type="InterPro" id="IPR036526">
    <property type="entry name" value="C-N_Hydrolase_sf"/>
</dbReference>
<dbReference type="GO" id="GO:0016787">
    <property type="term" value="F:hydrolase activity"/>
    <property type="evidence" value="ECO:0007669"/>
    <property type="project" value="UniProtKB-KW"/>
</dbReference>
<feature type="domain" description="CN hydrolase" evidence="4">
    <location>
        <begin position="35"/>
        <end position="308"/>
    </location>
</feature>
<gene>
    <name evidence="5" type="ORF">BV898_09816</name>
</gene>
<dbReference type="InterPro" id="IPR003010">
    <property type="entry name" value="C-N_Hydrolase"/>
</dbReference>
<accession>A0A1W0WLG0</accession>
<sequence length="501" mass="55789">MARFFFYFVACLLFFLRHRAPAEAASKAQLQQPDMTVAVYEHKPLGDSAHDGPLALMRKNTAVYRIAAQQAALQHAQLIVFPEYGTYQTAKYFSRDTLLPYLQQLPVKWIPCQERDLIGSEIFLDLSCIAKTANITVIANIGSVIRCNKTTDPGCPRDGRYQYNTNVIFDHHGHLLTFYHKVHLFGERHFDRPPLKPTTFSMDFGRIGVATCFDLLFKEPAISLAEEGQINVLVLPTYWFNRIPFLAMYEYAEAWAVRMKVFLLVANIHSPGTAHVGSGIFGPNGVVRYTYVTDIDSGGQLVVGRIQRPAKVLISDLKAAGPYFATKTNRSRNNIVPRLGGFQTKTNGDLFSYVKLDFTANTSTICQKGLCCHLTYKLTEASKTAAKEESNGFFALGAFSGQHMENYTLCNEVCAVVRCRNMTHCGDGIADGEYGFQQLRLQGTFSPETYRFPTVLLDQAELAPSGTWKFDSAAGLALNSNVSANLLVFGIYGRCFDQDGA</sequence>
<evidence type="ECO:0000256" key="1">
    <source>
        <dbReference type="ARBA" id="ARBA00008225"/>
    </source>
</evidence>
<evidence type="ECO:0000256" key="3">
    <source>
        <dbReference type="SAM" id="SignalP"/>
    </source>
</evidence>
<feature type="chain" id="PRO_5012619161" evidence="3">
    <location>
        <begin position="25"/>
        <end position="501"/>
    </location>
</feature>
<evidence type="ECO:0000259" key="4">
    <source>
        <dbReference type="PROSITE" id="PS50263"/>
    </source>
</evidence>
<comment type="similarity">
    <text evidence="1">Belongs to the carbon-nitrogen hydrolase superfamily. BTD/VNN family.</text>
</comment>